<protein>
    <recommendedName>
        <fullName evidence="1">Tail specific protease domain-containing protein</fullName>
    </recommendedName>
</protein>
<dbReference type="PANTHER" id="PTHR32060:SF30">
    <property type="entry name" value="CARBOXY-TERMINAL PROCESSING PROTEASE CTPA"/>
    <property type="match status" value="1"/>
</dbReference>
<dbReference type="SMART" id="SM00245">
    <property type="entry name" value="TSPc"/>
    <property type="match status" value="1"/>
</dbReference>
<sequence length="740" mass="82735">MRHVFLFLTLLIAAFTVAAQTADFSFENTPAGSALPYKSILWGSNYSCNTQSLIKHNGNNALEMVRNADAVSGDFGCFVFAIPVNFSGKFAQFKAFMKTENISDGYASLFVRIDGSGSNYYFTNNVSNLKGTNDWYEFNTPQFPLGKGAETMYVGVIFTGSGSLWADDFQLLVDGKDYLKAPKLKGQEYKADQDTAFSNASGIDIGISSRVQVDNMALLCKVWGFLKYYHPSIAAGNYNWDNELFRFLPTYLPISDKKQRNDSLLAWVNKLGPVSGKGNKMKIKKNTKILPELNWISDTTELGPALSGELVKIRDTKRSSRHYYISFAENVGNPEFMHERSYRTISWDDDGFKLLTIFRYYNMIEYFFPYKNLIGEDWHNIPAEFIPKILAAGNGMETQKVILEMITRINDTHAFPQMTEEFSNSFYGRNYANYKLTFIENKAVVSGYLNESMVKDDDLQLGDIIVDINGETVMQKVDRLKKYVPASNEPERLYQISRYLLRSSDRGITVTYVRNGKTASKSLPCHTPEAIFAKTNTGATSANPTWRFLTPEIGYIFLGTVTNKELTKMMGELRLTKGIVIDLRCYPNDFVAFSLSQYFHIKKTPFVKFTNGSIQNPGLFTFGKPLSVPGMKSAYNGKVVILVNEKSISQSEYTTMSLQSTPIATVVGSTTAGADGNISLITLPGGISTNISGIGVYYPDGKETQRVGIVPDVFVTPTLRGYLDGRDEVLEKAVQIIEGK</sequence>
<evidence type="ECO:0000259" key="1">
    <source>
        <dbReference type="SMART" id="SM00245"/>
    </source>
</evidence>
<organism evidence="2">
    <name type="scientific">bioreactor metagenome</name>
    <dbReference type="NCBI Taxonomy" id="1076179"/>
    <lineage>
        <taxon>unclassified sequences</taxon>
        <taxon>metagenomes</taxon>
        <taxon>ecological metagenomes</taxon>
    </lineage>
</organism>
<feature type="domain" description="Tail specific protease" evidence="1">
    <location>
        <begin position="505"/>
        <end position="716"/>
    </location>
</feature>
<dbReference type="GO" id="GO:0006508">
    <property type="term" value="P:proteolysis"/>
    <property type="evidence" value="ECO:0007669"/>
    <property type="project" value="InterPro"/>
</dbReference>
<dbReference type="CDD" id="cd07562">
    <property type="entry name" value="Peptidase_S41_TRI"/>
    <property type="match status" value="1"/>
</dbReference>
<dbReference type="InterPro" id="IPR005151">
    <property type="entry name" value="Tail-specific_protease"/>
</dbReference>
<proteinExistence type="predicted"/>
<dbReference type="SUPFAM" id="SSF52096">
    <property type="entry name" value="ClpP/crotonase"/>
    <property type="match status" value="1"/>
</dbReference>
<dbReference type="GO" id="GO:0007165">
    <property type="term" value="P:signal transduction"/>
    <property type="evidence" value="ECO:0007669"/>
    <property type="project" value="TreeGrafter"/>
</dbReference>
<gene>
    <name evidence="2" type="ORF">SDC9_68805</name>
</gene>
<reference evidence="2" key="1">
    <citation type="submission" date="2019-08" db="EMBL/GenBank/DDBJ databases">
        <authorList>
            <person name="Kucharzyk K."/>
            <person name="Murdoch R.W."/>
            <person name="Higgins S."/>
            <person name="Loffler F."/>
        </authorList>
    </citation>
    <scope>NUCLEOTIDE SEQUENCE</scope>
</reference>
<dbReference type="Gene3D" id="2.60.120.260">
    <property type="entry name" value="Galactose-binding domain-like"/>
    <property type="match status" value="1"/>
</dbReference>
<dbReference type="InterPro" id="IPR029045">
    <property type="entry name" value="ClpP/crotonase-like_dom_sf"/>
</dbReference>
<comment type="caution">
    <text evidence="2">The sequence shown here is derived from an EMBL/GenBank/DDBJ whole genome shotgun (WGS) entry which is preliminary data.</text>
</comment>
<dbReference type="Gene3D" id="3.90.226.10">
    <property type="entry name" value="2-enoyl-CoA Hydratase, Chain A, domain 1"/>
    <property type="match status" value="1"/>
</dbReference>
<dbReference type="Pfam" id="PF03572">
    <property type="entry name" value="Peptidase_S41"/>
    <property type="match status" value="1"/>
</dbReference>
<dbReference type="GO" id="GO:0008236">
    <property type="term" value="F:serine-type peptidase activity"/>
    <property type="evidence" value="ECO:0007669"/>
    <property type="project" value="InterPro"/>
</dbReference>
<dbReference type="InterPro" id="IPR036034">
    <property type="entry name" value="PDZ_sf"/>
</dbReference>
<dbReference type="AlphaFoldDB" id="A0A644Y704"/>
<accession>A0A644Y704</accession>
<name>A0A644Y704_9ZZZZ</name>
<dbReference type="PANTHER" id="PTHR32060">
    <property type="entry name" value="TAIL-SPECIFIC PROTEASE"/>
    <property type="match status" value="1"/>
</dbReference>
<dbReference type="GO" id="GO:0030288">
    <property type="term" value="C:outer membrane-bounded periplasmic space"/>
    <property type="evidence" value="ECO:0007669"/>
    <property type="project" value="TreeGrafter"/>
</dbReference>
<dbReference type="GO" id="GO:0004175">
    <property type="term" value="F:endopeptidase activity"/>
    <property type="evidence" value="ECO:0007669"/>
    <property type="project" value="TreeGrafter"/>
</dbReference>
<evidence type="ECO:0000313" key="2">
    <source>
        <dbReference type="EMBL" id="MPM22353.1"/>
    </source>
</evidence>
<dbReference type="Gene3D" id="2.30.42.10">
    <property type="match status" value="1"/>
</dbReference>
<dbReference type="EMBL" id="VSSQ01003791">
    <property type="protein sequence ID" value="MPM22353.1"/>
    <property type="molecule type" value="Genomic_DNA"/>
</dbReference>